<accession>A0A517NEB2</accession>
<gene>
    <name evidence="2" type="ORF">K227x_38730</name>
</gene>
<reference evidence="2 3" key="1">
    <citation type="submission" date="2019-02" db="EMBL/GenBank/DDBJ databases">
        <title>Deep-cultivation of Planctomycetes and their phenomic and genomic characterization uncovers novel biology.</title>
        <authorList>
            <person name="Wiegand S."/>
            <person name="Jogler M."/>
            <person name="Boedeker C."/>
            <person name="Pinto D."/>
            <person name="Vollmers J."/>
            <person name="Rivas-Marin E."/>
            <person name="Kohn T."/>
            <person name="Peeters S.H."/>
            <person name="Heuer A."/>
            <person name="Rast P."/>
            <person name="Oberbeckmann S."/>
            <person name="Bunk B."/>
            <person name="Jeske O."/>
            <person name="Meyerdierks A."/>
            <person name="Storesund J.E."/>
            <person name="Kallscheuer N."/>
            <person name="Luecker S."/>
            <person name="Lage O.M."/>
            <person name="Pohl T."/>
            <person name="Merkel B.J."/>
            <person name="Hornburger P."/>
            <person name="Mueller R.-W."/>
            <person name="Bruemmer F."/>
            <person name="Labrenz M."/>
            <person name="Spormann A.M."/>
            <person name="Op den Camp H."/>
            <person name="Overmann J."/>
            <person name="Amann R."/>
            <person name="Jetten M.S.M."/>
            <person name="Mascher T."/>
            <person name="Medema M.H."/>
            <person name="Devos D.P."/>
            <person name="Kaster A.-K."/>
            <person name="Ovreas L."/>
            <person name="Rohde M."/>
            <person name="Galperin M.Y."/>
            <person name="Jogler C."/>
        </authorList>
    </citation>
    <scope>NUCLEOTIDE SEQUENCE [LARGE SCALE GENOMIC DNA]</scope>
    <source>
        <strain evidence="2 3">K22_7</strain>
    </source>
</reference>
<organism evidence="2 3">
    <name type="scientific">Rubripirellula lacrimiformis</name>
    <dbReference type="NCBI Taxonomy" id="1930273"/>
    <lineage>
        <taxon>Bacteria</taxon>
        <taxon>Pseudomonadati</taxon>
        <taxon>Planctomycetota</taxon>
        <taxon>Planctomycetia</taxon>
        <taxon>Pirellulales</taxon>
        <taxon>Pirellulaceae</taxon>
        <taxon>Rubripirellula</taxon>
    </lineage>
</organism>
<evidence type="ECO:0000313" key="3">
    <source>
        <dbReference type="Proteomes" id="UP000318538"/>
    </source>
</evidence>
<evidence type="ECO:0000256" key="1">
    <source>
        <dbReference type="SAM" id="SignalP"/>
    </source>
</evidence>
<proteinExistence type="predicted"/>
<sequence precursor="true">MSVRKLTASLLTALALLGGVASVGAQEHVPVADPFAFDPDFNWFEPVYDMDLADMKPSKRAATGWFATYDRLHLYGSRPDLDSPSIGGVFGETNAKTRLDSGYGHRYEVGYMLPGEDKGWTFNWTKNEVHEVYTVRRERLNRYNGGQVTGGSGDSGAFGAFGFETPPGTRNNEGNSYRFIDIGDTQNYINYNSYELNKTWRMEPYHYGGILEPLVGLRWLRVNDLNGTQSFAAFPGTTAVIGPGSGDPADTFVEQLTSDRSITENEMLGMQVGFRYLKQRERFSFTSDFKCFLGGSYQSAKYDRQIESVFYDNPTTIGDPPVFIRHDQDGVPPVYERNEEFFIGFDVRGEVGYQLTKMLQIRAGVQVIDIARGLWRGGSGAGGALSAGDNDQGYVMVGGTFGLSLNH</sequence>
<name>A0A517NEB2_9BACT</name>
<protein>
    <submittedName>
        <fullName evidence="2">Uncharacterized protein</fullName>
    </submittedName>
</protein>
<keyword evidence="3" id="KW-1185">Reference proteome</keyword>
<evidence type="ECO:0000313" key="2">
    <source>
        <dbReference type="EMBL" id="QDT05473.1"/>
    </source>
</evidence>
<dbReference type="OrthoDB" id="255704at2"/>
<dbReference type="RefSeq" id="WP_145171610.1">
    <property type="nucleotide sequence ID" value="NZ_CP036525.1"/>
</dbReference>
<keyword evidence="1" id="KW-0732">Signal</keyword>
<dbReference type="KEGG" id="rlc:K227x_38730"/>
<dbReference type="AlphaFoldDB" id="A0A517NEB2"/>
<dbReference type="Proteomes" id="UP000318538">
    <property type="component" value="Chromosome"/>
</dbReference>
<dbReference type="EMBL" id="CP036525">
    <property type="protein sequence ID" value="QDT05473.1"/>
    <property type="molecule type" value="Genomic_DNA"/>
</dbReference>
<feature type="signal peptide" evidence="1">
    <location>
        <begin position="1"/>
        <end position="25"/>
    </location>
</feature>
<feature type="chain" id="PRO_5021854217" evidence="1">
    <location>
        <begin position="26"/>
        <end position="407"/>
    </location>
</feature>